<dbReference type="InterPro" id="IPR050397">
    <property type="entry name" value="Env_Response_Regulators"/>
</dbReference>
<evidence type="ECO:0000256" key="3">
    <source>
        <dbReference type="ARBA" id="ARBA00023163"/>
    </source>
</evidence>
<dbReference type="GO" id="GO:0003700">
    <property type="term" value="F:DNA-binding transcription factor activity"/>
    <property type="evidence" value="ECO:0007669"/>
    <property type="project" value="TreeGrafter"/>
</dbReference>
<dbReference type="Pfam" id="PF00027">
    <property type="entry name" value="cNMP_binding"/>
    <property type="match status" value="1"/>
</dbReference>
<comment type="caution">
    <text evidence="6">The sequence shown here is derived from an EMBL/GenBank/DDBJ whole genome shotgun (WGS) entry which is preliminary data.</text>
</comment>
<dbReference type="EMBL" id="JACHEK010000003">
    <property type="protein sequence ID" value="MBB6143810.1"/>
    <property type="molecule type" value="Genomic_DNA"/>
</dbReference>
<evidence type="ECO:0000259" key="4">
    <source>
        <dbReference type="PROSITE" id="PS50042"/>
    </source>
</evidence>
<dbReference type="PANTHER" id="PTHR24567">
    <property type="entry name" value="CRP FAMILY TRANSCRIPTIONAL REGULATORY PROTEIN"/>
    <property type="match status" value="1"/>
</dbReference>
<dbReference type="InterPro" id="IPR014710">
    <property type="entry name" value="RmlC-like_jellyroll"/>
</dbReference>
<dbReference type="InterPro" id="IPR000595">
    <property type="entry name" value="cNMP-bd_dom"/>
</dbReference>
<proteinExistence type="predicted"/>
<feature type="domain" description="HTH crp-type" evidence="5">
    <location>
        <begin position="197"/>
        <end position="267"/>
    </location>
</feature>
<accession>A0A841JRM5</accession>
<protein>
    <submittedName>
        <fullName evidence="6">CRP-like cAMP-binding protein</fullName>
    </submittedName>
</protein>
<dbReference type="GO" id="GO:0005829">
    <property type="term" value="C:cytosol"/>
    <property type="evidence" value="ECO:0007669"/>
    <property type="project" value="TreeGrafter"/>
</dbReference>
<dbReference type="PROSITE" id="PS51063">
    <property type="entry name" value="HTH_CRP_2"/>
    <property type="match status" value="1"/>
</dbReference>
<dbReference type="InterPro" id="IPR036388">
    <property type="entry name" value="WH-like_DNA-bd_sf"/>
</dbReference>
<feature type="domain" description="Cyclic nucleotide-binding" evidence="4">
    <location>
        <begin position="83"/>
        <end position="166"/>
    </location>
</feature>
<keyword evidence="2" id="KW-0238">DNA-binding</keyword>
<dbReference type="Gene3D" id="1.10.10.10">
    <property type="entry name" value="Winged helix-like DNA-binding domain superfamily/Winged helix DNA-binding domain"/>
    <property type="match status" value="1"/>
</dbReference>
<dbReference type="SUPFAM" id="SSF51206">
    <property type="entry name" value="cAMP-binding domain-like"/>
    <property type="match status" value="1"/>
</dbReference>
<evidence type="ECO:0000259" key="5">
    <source>
        <dbReference type="PROSITE" id="PS51063"/>
    </source>
</evidence>
<reference evidence="6 7" key="1">
    <citation type="submission" date="2020-08" db="EMBL/GenBank/DDBJ databases">
        <title>Genomic Encyclopedia of Type Strains, Phase IV (KMG-IV): sequencing the most valuable type-strain genomes for metagenomic binning, comparative biology and taxonomic classification.</title>
        <authorList>
            <person name="Goeker M."/>
        </authorList>
    </citation>
    <scope>NUCLEOTIDE SEQUENCE [LARGE SCALE GENOMIC DNA]</scope>
    <source>
        <strain evidence="6 7">DSM 103733</strain>
    </source>
</reference>
<keyword evidence="7" id="KW-1185">Reference proteome</keyword>
<dbReference type="Gene3D" id="2.60.120.10">
    <property type="entry name" value="Jelly Rolls"/>
    <property type="match status" value="1"/>
</dbReference>
<evidence type="ECO:0000256" key="2">
    <source>
        <dbReference type="ARBA" id="ARBA00023125"/>
    </source>
</evidence>
<dbReference type="InterPro" id="IPR036390">
    <property type="entry name" value="WH_DNA-bd_sf"/>
</dbReference>
<keyword evidence="1" id="KW-0805">Transcription regulation</keyword>
<dbReference type="SMART" id="SM00419">
    <property type="entry name" value="HTH_CRP"/>
    <property type="match status" value="1"/>
</dbReference>
<dbReference type="SUPFAM" id="SSF46785">
    <property type="entry name" value="Winged helix' DNA-binding domain"/>
    <property type="match status" value="1"/>
</dbReference>
<dbReference type="CDD" id="cd00038">
    <property type="entry name" value="CAP_ED"/>
    <property type="match status" value="1"/>
</dbReference>
<dbReference type="Proteomes" id="UP000538666">
    <property type="component" value="Unassembled WGS sequence"/>
</dbReference>
<evidence type="ECO:0000256" key="1">
    <source>
        <dbReference type="ARBA" id="ARBA00023015"/>
    </source>
</evidence>
<dbReference type="Pfam" id="PF13545">
    <property type="entry name" value="HTH_Crp_2"/>
    <property type="match status" value="1"/>
</dbReference>
<evidence type="ECO:0000313" key="6">
    <source>
        <dbReference type="EMBL" id="MBB6143810.1"/>
    </source>
</evidence>
<evidence type="ECO:0000313" key="7">
    <source>
        <dbReference type="Proteomes" id="UP000538666"/>
    </source>
</evidence>
<dbReference type="SMART" id="SM00100">
    <property type="entry name" value="cNMP"/>
    <property type="match status" value="1"/>
</dbReference>
<organism evidence="6 7">
    <name type="scientific">Silvibacterium bohemicum</name>
    <dbReference type="NCBI Taxonomy" id="1577686"/>
    <lineage>
        <taxon>Bacteria</taxon>
        <taxon>Pseudomonadati</taxon>
        <taxon>Acidobacteriota</taxon>
        <taxon>Terriglobia</taxon>
        <taxon>Terriglobales</taxon>
        <taxon>Acidobacteriaceae</taxon>
        <taxon>Silvibacterium</taxon>
    </lineage>
</organism>
<dbReference type="PROSITE" id="PS50042">
    <property type="entry name" value="CNMP_BINDING_3"/>
    <property type="match status" value="1"/>
</dbReference>
<sequence length="275" mass="30559">MVRISTDQHLFSKCSSLFFCDTHHRLCLFTRLSLARGRSHPSEPRPGKIASGGRIRMADAKNTIFDAAGFLAKAGLGRRVVQLKAKHVFFSQGNSADSVFYLQKGRAKLTVVSRGGKEATIALLSAGDFVGEESIAGVAGFRLSTATAITACTALKIQRVEMIRVLHEEHAFSDLFLKFLLARSMRSQADLVDQLFNSSEKRLARILLLMAEFGKPGEPETLIPKITQETLAEMIGTTRSRVSFFMNRFRKLGFIEYNGRIRVHKSLLNVVLHNS</sequence>
<keyword evidence="3" id="KW-0804">Transcription</keyword>
<dbReference type="InterPro" id="IPR012318">
    <property type="entry name" value="HTH_CRP"/>
</dbReference>
<dbReference type="InterPro" id="IPR018490">
    <property type="entry name" value="cNMP-bd_dom_sf"/>
</dbReference>
<name>A0A841JRM5_9BACT</name>
<gene>
    <name evidence="6" type="ORF">HNQ77_001759</name>
</gene>
<dbReference type="GO" id="GO:0003677">
    <property type="term" value="F:DNA binding"/>
    <property type="evidence" value="ECO:0007669"/>
    <property type="project" value="UniProtKB-KW"/>
</dbReference>
<dbReference type="AlphaFoldDB" id="A0A841JRM5"/>
<dbReference type="PANTHER" id="PTHR24567:SF68">
    <property type="entry name" value="DNA-BINDING TRANSCRIPTIONAL DUAL REGULATOR CRP"/>
    <property type="match status" value="1"/>
</dbReference>